<dbReference type="SUPFAM" id="SSF46785">
    <property type="entry name" value="Winged helix' DNA-binding domain"/>
    <property type="match status" value="1"/>
</dbReference>
<sequence>MKISTKGRYGLRAILDVALNEHAGPVTIHSISERQDLSERYLEQLLITLKQNALIKSIRGFQGGYILGREPESITVGDTIRALEGPISPVDCVNDNNPGACSRAELCVTKMVWDDLKNAMVKVLDSYTLADLMEEYKKMNNNSFDNYCI</sequence>
<dbReference type="Proteomes" id="UP000430508">
    <property type="component" value="Chromosome"/>
</dbReference>
<evidence type="ECO:0000313" key="3">
    <source>
        <dbReference type="Proteomes" id="UP000430508"/>
    </source>
</evidence>
<dbReference type="PROSITE" id="PS51197">
    <property type="entry name" value="HTH_RRF2_2"/>
    <property type="match status" value="1"/>
</dbReference>
<dbReference type="RefSeq" id="WP_019226001.1">
    <property type="nucleotide sequence ID" value="NZ_CP046996.1"/>
</dbReference>
<dbReference type="PANTHER" id="PTHR33221">
    <property type="entry name" value="WINGED HELIX-TURN-HELIX TRANSCRIPTIONAL REGULATOR, RRF2 FAMILY"/>
    <property type="match status" value="1"/>
</dbReference>
<dbReference type="InterPro" id="IPR036388">
    <property type="entry name" value="WH-like_DNA-bd_sf"/>
</dbReference>
<dbReference type="NCBIfam" id="TIGR00738">
    <property type="entry name" value="rrf2_super"/>
    <property type="match status" value="1"/>
</dbReference>
<dbReference type="GO" id="GO:0003677">
    <property type="term" value="F:DNA binding"/>
    <property type="evidence" value="ECO:0007669"/>
    <property type="project" value="UniProtKB-KW"/>
</dbReference>
<reference evidence="2 3" key="1">
    <citation type="submission" date="2019-12" db="EMBL/GenBank/DDBJ databases">
        <title>Sequence classification of anaerobic respiratory reductive dehalogenases: First we see many, then we see few.</title>
        <authorList>
            <person name="Molenda O."/>
            <person name="Puentes Jacome L.A."/>
            <person name="Cao X."/>
            <person name="Nesbo C.L."/>
            <person name="Tang S."/>
            <person name="Morson N."/>
            <person name="Patron J."/>
            <person name="Lomheim L."/>
            <person name="Wishart D.S."/>
            <person name="Edwards E.A."/>
        </authorList>
    </citation>
    <scope>NUCLEOTIDE SEQUENCE [LARGE SCALE GENOMIC DNA]</scope>
    <source>
        <strain evidence="2 3">12DCA</strain>
    </source>
</reference>
<dbReference type="PANTHER" id="PTHR33221:SF5">
    <property type="entry name" value="HTH-TYPE TRANSCRIPTIONAL REGULATOR ISCR"/>
    <property type="match status" value="1"/>
</dbReference>
<dbReference type="GO" id="GO:0005829">
    <property type="term" value="C:cytosol"/>
    <property type="evidence" value="ECO:0007669"/>
    <property type="project" value="TreeGrafter"/>
</dbReference>
<dbReference type="Gene3D" id="1.10.10.10">
    <property type="entry name" value="Winged helix-like DNA-binding domain superfamily/Winged helix DNA-binding domain"/>
    <property type="match status" value="1"/>
</dbReference>
<evidence type="ECO:0000256" key="1">
    <source>
        <dbReference type="ARBA" id="ARBA00023125"/>
    </source>
</evidence>
<dbReference type="InterPro" id="IPR000944">
    <property type="entry name" value="Tscrpt_reg_Rrf2"/>
</dbReference>
<dbReference type="EMBL" id="CP046996">
    <property type="protein sequence ID" value="QHA01414.1"/>
    <property type="molecule type" value="Genomic_DNA"/>
</dbReference>
<organism evidence="2 3">
    <name type="scientific">Dehalobacter restrictus</name>
    <dbReference type="NCBI Taxonomy" id="55583"/>
    <lineage>
        <taxon>Bacteria</taxon>
        <taxon>Bacillati</taxon>
        <taxon>Bacillota</taxon>
        <taxon>Clostridia</taxon>
        <taxon>Eubacteriales</taxon>
        <taxon>Desulfitobacteriaceae</taxon>
        <taxon>Dehalobacter</taxon>
    </lineage>
</organism>
<evidence type="ECO:0000313" key="2">
    <source>
        <dbReference type="EMBL" id="QHA01414.1"/>
    </source>
</evidence>
<dbReference type="AlphaFoldDB" id="A0A857DJD7"/>
<dbReference type="Pfam" id="PF02082">
    <property type="entry name" value="Rrf2"/>
    <property type="match status" value="1"/>
</dbReference>
<dbReference type="GO" id="GO:0003700">
    <property type="term" value="F:DNA-binding transcription factor activity"/>
    <property type="evidence" value="ECO:0007669"/>
    <property type="project" value="TreeGrafter"/>
</dbReference>
<protein>
    <submittedName>
        <fullName evidence="2">Rrf2 family transcriptional regulator</fullName>
    </submittedName>
</protein>
<accession>A0A857DJD7</accession>
<gene>
    <name evidence="2" type="ORF">GQ588_12580</name>
</gene>
<proteinExistence type="predicted"/>
<name>A0A857DJD7_9FIRM</name>
<dbReference type="InterPro" id="IPR036390">
    <property type="entry name" value="WH_DNA-bd_sf"/>
</dbReference>
<keyword evidence="1" id="KW-0238">DNA-binding</keyword>